<keyword evidence="1" id="KW-0812">Transmembrane</keyword>
<dbReference type="EMBL" id="BMZN01000002">
    <property type="protein sequence ID" value="GHC42571.1"/>
    <property type="molecule type" value="Genomic_DNA"/>
</dbReference>
<comment type="caution">
    <text evidence="2">The sequence shown here is derived from an EMBL/GenBank/DDBJ whole genome shotgun (WGS) entry which is preliminary data.</text>
</comment>
<protein>
    <submittedName>
        <fullName evidence="2">Uncharacterized protein</fullName>
    </submittedName>
</protein>
<gene>
    <name evidence="2" type="ORF">GCM10010096_11750</name>
</gene>
<accession>A0A8H9INJ0</accession>
<name>A0A8H9INJ0_9BURK</name>
<sequence length="104" mass="11829">MARVSAFALPMSLPAMYTWPLLGLSSNPIIFNKVLFPEPEVPTIAQLVPTSIDKETLFNTGFEMVSVLYIWVMFCMLTKSTQFFLSIMVFMVSVPVDIHFLYLL</sequence>
<keyword evidence="3" id="KW-1185">Reference proteome</keyword>
<proteinExistence type="predicted"/>
<keyword evidence="1" id="KW-0472">Membrane</keyword>
<evidence type="ECO:0000313" key="2">
    <source>
        <dbReference type="EMBL" id="GHC42571.1"/>
    </source>
</evidence>
<evidence type="ECO:0000313" key="3">
    <source>
        <dbReference type="Proteomes" id="UP000608923"/>
    </source>
</evidence>
<keyword evidence="1" id="KW-1133">Transmembrane helix</keyword>
<feature type="transmembrane region" description="Helical" evidence="1">
    <location>
        <begin position="83"/>
        <end position="102"/>
    </location>
</feature>
<evidence type="ECO:0000256" key="1">
    <source>
        <dbReference type="SAM" id="Phobius"/>
    </source>
</evidence>
<dbReference type="Proteomes" id="UP000608923">
    <property type="component" value="Unassembled WGS sequence"/>
</dbReference>
<reference evidence="3" key="1">
    <citation type="journal article" date="2019" name="Int. J. Syst. Evol. Microbiol.">
        <title>The Global Catalogue of Microorganisms (GCM) 10K type strain sequencing project: providing services to taxonomists for standard genome sequencing and annotation.</title>
        <authorList>
            <consortium name="The Broad Institute Genomics Platform"/>
            <consortium name="The Broad Institute Genome Sequencing Center for Infectious Disease"/>
            <person name="Wu L."/>
            <person name="Ma J."/>
        </authorList>
    </citation>
    <scope>NUCLEOTIDE SEQUENCE [LARGE SCALE GENOMIC DNA]</scope>
    <source>
        <strain evidence="3">KCTC 42083</strain>
    </source>
</reference>
<dbReference type="AlphaFoldDB" id="A0A8H9INJ0"/>
<organism evidence="2 3">
    <name type="scientific">Alcaligenes pakistanensis</name>
    <dbReference type="NCBI Taxonomy" id="1482717"/>
    <lineage>
        <taxon>Bacteria</taxon>
        <taxon>Pseudomonadati</taxon>
        <taxon>Pseudomonadota</taxon>
        <taxon>Betaproteobacteria</taxon>
        <taxon>Burkholderiales</taxon>
        <taxon>Alcaligenaceae</taxon>
        <taxon>Alcaligenes</taxon>
    </lineage>
</organism>